<dbReference type="InterPro" id="IPR039672">
    <property type="entry name" value="MFS_2"/>
</dbReference>
<reference evidence="4" key="1">
    <citation type="journal article" date="2020" name="G3 (Bethesda)">
        <title>High-Quality Assemblies for Three Invasive Social Wasps from the &lt;i&gt;Vespula&lt;/i&gt; Genus.</title>
        <authorList>
            <person name="Harrop T.W.R."/>
            <person name="Guhlin J."/>
            <person name="McLaughlin G.M."/>
            <person name="Permina E."/>
            <person name="Stockwell P."/>
            <person name="Gilligan J."/>
            <person name="Le Lec M.F."/>
            <person name="Gruber M.A.M."/>
            <person name="Quinn O."/>
            <person name="Lovegrove M."/>
            <person name="Duncan E.J."/>
            <person name="Remnant E.J."/>
            <person name="Van Eeckhoven J."/>
            <person name="Graham B."/>
            <person name="Knapp R.A."/>
            <person name="Langford K.W."/>
            <person name="Kronenberg Z."/>
            <person name="Press M.O."/>
            <person name="Eacker S.M."/>
            <person name="Wilson-Rankin E.E."/>
            <person name="Purcell J."/>
            <person name="Lester P.J."/>
            <person name="Dearden P.K."/>
        </authorList>
    </citation>
    <scope>NUCLEOTIDE SEQUENCE</scope>
    <source>
        <strain evidence="4">Marl-1</strain>
    </source>
</reference>
<keyword evidence="3" id="KW-0732">Signal</keyword>
<feature type="transmembrane region" description="Helical" evidence="2">
    <location>
        <begin position="372"/>
        <end position="391"/>
    </location>
</feature>
<feature type="transmembrane region" description="Helical" evidence="2">
    <location>
        <begin position="240"/>
        <end position="260"/>
    </location>
</feature>
<dbReference type="Gene3D" id="1.20.1250.20">
    <property type="entry name" value="MFS general substrate transporter like domains"/>
    <property type="match status" value="1"/>
</dbReference>
<proteinExistence type="inferred from homology"/>
<feature type="transmembrane region" description="Helical" evidence="2">
    <location>
        <begin position="115"/>
        <end position="137"/>
    </location>
</feature>
<keyword evidence="2" id="KW-0812">Transmembrane</keyword>
<dbReference type="Pfam" id="PF13347">
    <property type="entry name" value="MFS_2"/>
    <property type="match status" value="1"/>
</dbReference>
<sequence length="437" mass="48984">MDATLAGVLLLIGQIADAVATPFVGLHSDKNDDFWLCKYGRRKTWHLLGTICVFFTFPFIFSPCINCENAHQWAQLIYYAAFIIIFQFGWAAVQISHLSLVAELTPTEHERTELIAIRYSFTVSSNILVYCTTWALLHIANNDAPDTQIGPNDAHKFQTIVFCVTGIGIFTSLIFHIFVKEGNINNSDGSLRRNTRSISVLLKNIQLYQAACIYMPTRLFVNLSQIYIPLYLHEFLNMPATLLAIIPLTMFLTSFLTSLVIERLNTKLGRKISYCIGVLFGLSACIWIRFGRGYTFEHYQIYPVSMLLGSSGSILLVTSLGISADFIGQNTESGAFVYGFMSFTDKLGNGLAVMIIQYLRKFIVSTDYYRNILSYVCGCSAICGLLMILYIKPFPSYTAYDIINSDGGTENIDSSSSVVTTTNDRIDIFSSRQEHVT</sequence>
<feature type="signal peptide" evidence="3">
    <location>
        <begin position="1"/>
        <end position="20"/>
    </location>
</feature>
<name>A0A834K513_VESVU</name>
<feature type="transmembrane region" description="Helical" evidence="2">
    <location>
        <begin position="335"/>
        <end position="360"/>
    </location>
</feature>
<gene>
    <name evidence="4" type="ORF">HZH66_005572</name>
</gene>
<dbReference type="CDD" id="cd17491">
    <property type="entry name" value="MFS_MFSD12"/>
    <property type="match status" value="1"/>
</dbReference>
<dbReference type="SUPFAM" id="SSF103473">
    <property type="entry name" value="MFS general substrate transporter"/>
    <property type="match status" value="1"/>
</dbReference>
<feature type="transmembrane region" description="Helical" evidence="2">
    <location>
        <begin position="76"/>
        <end position="95"/>
    </location>
</feature>
<comment type="caution">
    <text evidence="4">The sequence shown here is derived from an EMBL/GenBank/DDBJ whole genome shotgun (WGS) entry which is preliminary data.</text>
</comment>
<dbReference type="InterPro" id="IPR036259">
    <property type="entry name" value="MFS_trans_sf"/>
</dbReference>
<dbReference type="GO" id="GO:0005886">
    <property type="term" value="C:plasma membrane"/>
    <property type="evidence" value="ECO:0007669"/>
    <property type="project" value="TreeGrafter"/>
</dbReference>
<evidence type="ECO:0000313" key="4">
    <source>
        <dbReference type="EMBL" id="KAF7400388.1"/>
    </source>
</evidence>
<feature type="transmembrane region" description="Helical" evidence="2">
    <location>
        <begin position="44"/>
        <end position="64"/>
    </location>
</feature>
<dbReference type="GO" id="GO:0015293">
    <property type="term" value="F:symporter activity"/>
    <property type="evidence" value="ECO:0007669"/>
    <property type="project" value="InterPro"/>
</dbReference>
<protein>
    <recommendedName>
        <fullName evidence="6">Major facilitator superfamily domain-containing protein 12-like</fullName>
    </recommendedName>
</protein>
<evidence type="ECO:0000313" key="5">
    <source>
        <dbReference type="Proteomes" id="UP000614350"/>
    </source>
</evidence>
<dbReference type="PANTHER" id="PTHR11328">
    <property type="entry name" value="MAJOR FACILITATOR SUPERFAMILY DOMAIN-CONTAINING PROTEIN"/>
    <property type="match status" value="1"/>
</dbReference>
<feature type="chain" id="PRO_5032866190" description="Major facilitator superfamily domain-containing protein 12-like" evidence="3">
    <location>
        <begin position="21"/>
        <end position="437"/>
    </location>
</feature>
<feature type="transmembrane region" description="Helical" evidence="2">
    <location>
        <begin position="272"/>
        <end position="290"/>
    </location>
</feature>
<organism evidence="4 5">
    <name type="scientific">Vespula vulgaris</name>
    <name type="common">Yellow jacket</name>
    <name type="synonym">Wasp</name>
    <dbReference type="NCBI Taxonomy" id="7454"/>
    <lineage>
        <taxon>Eukaryota</taxon>
        <taxon>Metazoa</taxon>
        <taxon>Ecdysozoa</taxon>
        <taxon>Arthropoda</taxon>
        <taxon>Hexapoda</taxon>
        <taxon>Insecta</taxon>
        <taxon>Pterygota</taxon>
        <taxon>Neoptera</taxon>
        <taxon>Endopterygota</taxon>
        <taxon>Hymenoptera</taxon>
        <taxon>Apocrita</taxon>
        <taxon>Aculeata</taxon>
        <taxon>Vespoidea</taxon>
        <taxon>Vespidae</taxon>
        <taxon>Vespinae</taxon>
        <taxon>Vespula</taxon>
    </lineage>
</organism>
<evidence type="ECO:0008006" key="6">
    <source>
        <dbReference type="Google" id="ProtNLM"/>
    </source>
</evidence>
<keyword evidence="5" id="KW-1185">Reference proteome</keyword>
<evidence type="ECO:0000256" key="2">
    <source>
        <dbReference type="SAM" id="Phobius"/>
    </source>
</evidence>
<keyword evidence="2" id="KW-0472">Membrane</keyword>
<feature type="transmembrane region" description="Helical" evidence="2">
    <location>
        <begin position="157"/>
        <end position="179"/>
    </location>
</feature>
<accession>A0A834K513</accession>
<comment type="similarity">
    <text evidence="1">Belongs to the major facilitator superfamily.</text>
</comment>
<dbReference type="PANTHER" id="PTHR11328:SF28">
    <property type="entry name" value="MAJOR FACILITATOR SUPERFAMILY DOMAIN-CONTAINING PROTEIN 12"/>
    <property type="match status" value="1"/>
</dbReference>
<dbReference type="AlphaFoldDB" id="A0A834K513"/>
<keyword evidence="2" id="KW-1133">Transmembrane helix</keyword>
<evidence type="ECO:0000256" key="3">
    <source>
        <dbReference type="SAM" id="SignalP"/>
    </source>
</evidence>
<feature type="transmembrane region" description="Helical" evidence="2">
    <location>
        <begin position="302"/>
        <end position="323"/>
    </location>
</feature>
<evidence type="ECO:0000256" key="1">
    <source>
        <dbReference type="ARBA" id="ARBA00008335"/>
    </source>
</evidence>
<dbReference type="EMBL" id="JACSEA010000005">
    <property type="protein sequence ID" value="KAF7400388.1"/>
    <property type="molecule type" value="Genomic_DNA"/>
</dbReference>
<dbReference type="Proteomes" id="UP000614350">
    <property type="component" value="Unassembled WGS sequence"/>
</dbReference>
<dbReference type="GO" id="GO:0008643">
    <property type="term" value="P:carbohydrate transport"/>
    <property type="evidence" value="ECO:0007669"/>
    <property type="project" value="InterPro"/>
</dbReference>